<dbReference type="Proteomes" id="UP000002280">
    <property type="component" value="Chromosome 4"/>
</dbReference>
<dbReference type="GO" id="GO:0008270">
    <property type="term" value="F:zinc ion binding"/>
    <property type="evidence" value="ECO:0007669"/>
    <property type="project" value="UniProtKB-KW"/>
</dbReference>
<keyword evidence="5 11" id="KW-0863">Zinc-finger</keyword>
<dbReference type="Gene3D" id="6.10.140.140">
    <property type="match status" value="1"/>
</dbReference>
<dbReference type="GO" id="GO:0005634">
    <property type="term" value="C:nucleus"/>
    <property type="evidence" value="ECO:0007669"/>
    <property type="project" value="UniProtKB-SubCell"/>
</dbReference>
<dbReference type="GO" id="GO:0006357">
    <property type="term" value="P:regulation of transcription by RNA polymerase II"/>
    <property type="evidence" value="ECO:0000318"/>
    <property type="project" value="GO_Central"/>
</dbReference>
<dbReference type="InterPro" id="IPR003309">
    <property type="entry name" value="SCAN_dom"/>
</dbReference>
<evidence type="ECO:0000256" key="4">
    <source>
        <dbReference type="ARBA" id="ARBA00022737"/>
    </source>
</evidence>
<dbReference type="FunFam" id="3.30.160.60:FF:000012">
    <property type="entry name" value="RB-associated KRAB zinc finger protein-like"/>
    <property type="match status" value="1"/>
</dbReference>
<dbReference type="Gene3D" id="1.10.4020.10">
    <property type="entry name" value="DNA breaking-rejoining enzymes"/>
    <property type="match status" value="1"/>
</dbReference>
<feature type="domain" description="C2H2-type" evidence="13">
    <location>
        <begin position="721"/>
        <end position="748"/>
    </location>
</feature>
<organism evidence="16 17">
    <name type="scientific">Monodelphis domestica</name>
    <name type="common">Gray short-tailed opossum</name>
    <dbReference type="NCBI Taxonomy" id="13616"/>
    <lineage>
        <taxon>Eukaryota</taxon>
        <taxon>Metazoa</taxon>
        <taxon>Chordata</taxon>
        <taxon>Craniata</taxon>
        <taxon>Vertebrata</taxon>
        <taxon>Euteleostomi</taxon>
        <taxon>Mammalia</taxon>
        <taxon>Metatheria</taxon>
        <taxon>Didelphimorphia</taxon>
        <taxon>Didelphidae</taxon>
        <taxon>Monodelphis</taxon>
    </lineage>
</organism>
<dbReference type="InterPro" id="IPR038269">
    <property type="entry name" value="SCAN_sf"/>
</dbReference>
<dbReference type="Pfam" id="PF02023">
    <property type="entry name" value="SCAN"/>
    <property type="match status" value="1"/>
</dbReference>
<feature type="domain" description="C2H2-type" evidence="13">
    <location>
        <begin position="637"/>
        <end position="664"/>
    </location>
</feature>
<keyword evidence="7" id="KW-0805">Transcription regulation</keyword>
<dbReference type="SMART" id="SM00349">
    <property type="entry name" value="KRAB"/>
    <property type="match status" value="1"/>
</dbReference>
<dbReference type="Gene3D" id="3.30.160.60">
    <property type="entry name" value="Classic Zinc Finger"/>
    <property type="match status" value="12"/>
</dbReference>
<evidence type="ECO:0000256" key="3">
    <source>
        <dbReference type="ARBA" id="ARBA00022723"/>
    </source>
</evidence>
<evidence type="ECO:0000259" key="13">
    <source>
        <dbReference type="PROSITE" id="PS50157"/>
    </source>
</evidence>
<dbReference type="CDD" id="cd07765">
    <property type="entry name" value="KRAB_A-box"/>
    <property type="match status" value="1"/>
</dbReference>
<dbReference type="AlphaFoldDB" id="A0A5F8GR55"/>
<reference evidence="16" key="2">
    <citation type="submission" date="2025-08" db="UniProtKB">
        <authorList>
            <consortium name="Ensembl"/>
        </authorList>
    </citation>
    <scope>IDENTIFICATION</scope>
</reference>
<feature type="domain" description="KRAB" evidence="15">
    <location>
        <begin position="165"/>
        <end position="235"/>
    </location>
</feature>
<feature type="domain" description="C2H2-type" evidence="13">
    <location>
        <begin position="499"/>
        <end position="526"/>
    </location>
</feature>
<dbReference type="SUPFAM" id="SSF57667">
    <property type="entry name" value="beta-beta-alpha zinc fingers"/>
    <property type="match status" value="7"/>
</dbReference>
<dbReference type="Pfam" id="PF00096">
    <property type="entry name" value="zf-C2H2"/>
    <property type="match status" value="7"/>
</dbReference>
<evidence type="ECO:0000259" key="14">
    <source>
        <dbReference type="PROSITE" id="PS50804"/>
    </source>
</evidence>
<evidence type="ECO:0000256" key="5">
    <source>
        <dbReference type="ARBA" id="ARBA00022771"/>
    </source>
</evidence>
<keyword evidence="17" id="KW-1185">Reference proteome</keyword>
<dbReference type="OrthoDB" id="1911220at2759"/>
<feature type="domain" description="C2H2-type" evidence="13">
    <location>
        <begin position="471"/>
        <end position="498"/>
    </location>
</feature>
<dbReference type="SMART" id="SM00431">
    <property type="entry name" value="SCAN"/>
    <property type="match status" value="1"/>
</dbReference>
<sequence>MPLKKVTVVYPDPYIPTAQDQDSVLGTDVLWDQETLQEEEKLDLETSRQCFRCFRYTEGVGPIEVLNQLQALCLQWLRPEIHTKEQILELVVLEQFLTILPGEIRTWVKSHNPKKSEEVVALVEDLAQMLEEGALPSKDFALAQEGNTEEGHSSIFLMDRAQEAPTFQDVAVDFTWEEWRQLDPAQRDLYRDVMLENYQNLVSLGLPVSKPDIISQLEQEAPWSLKRDVANGSCLDWGTRHQTKESYSKKDLSGEKSSQERLTKGRPEEMVKDCEYGGRFKTKHQRNLERDSRQVLIIHNTVKDHEFNTLQRNCSPRPILATQRTVPTENIFCQHNTREKTLKKLSDLIKRNRIASGKESYKYTECNKAFIYQSDIQYPTIPNEEKSHTCNEYGEDFSQREYLIQPQKSHIGETDNYNECRNVFSQMAYFTNLEAIDTGEEPCKYSDCGKTFSDDSSLTKPQRICIGEKSHKCDECVKTFSNKSSLIQHQIIHSGKKSYICNSFGKTFHQSTNLINHQKIHIGNKLDKHDECEKAFGQNSSLSEHERNHTRGRGYSCNELGKTFSQRGCLSKQRINTGKSPCIFNVGGKVFSTSSSLIQHQVSHTGANPKCNTGGNVFGQSASLIKHQKRVIGEKPYHCDECGKTFSQGRCLIQHQRIHTGEKPYICNICERAFTQRGNLIKHRRIHTGEKPYKCNECGQAFSQSSSLTEHQRVHTGEKPYQCNVCGKAFSQGRSLTQHQRIHTGEKPYKCTKCGRAFSQGRNLARHWRIHTGEKPFKCNECGKAFNQREHLTKHHKFHTG</sequence>
<keyword evidence="9" id="KW-0804">Transcription</keyword>
<dbReference type="InterPro" id="IPR036236">
    <property type="entry name" value="Znf_C2H2_sf"/>
</dbReference>
<dbReference type="FunFam" id="3.30.160.60:FF:000016">
    <property type="entry name" value="zinc finger protein 37 homolog"/>
    <property type="match status" value="1"/>
</dbReference>
<dbReference type="GO" id="GO:0000978">
    <property type="term" value="F:RNA polymerase II cis-regulatory region sequence-specific DNA binding"/>
    <property type="evidence" value="ECO:0000318"/>
    <property type="project" value="GO_Central"/>
</dbReference>
<feature type="domain" description="C2H2-type" evidence="13">
    <location>
        <begin position="693"/>
        <end position="720"/>
    </location>
</feature>
<reference evidence="16" key="3">
    <citation type="submission" date="2025-09" db="UniProtKB">
        <authorList>
            <consortium name="Ensembl"/>
        </authorList>
    </citation>
    <scope>IDENTIFICATION</scope>
</reference>
<dbReference type="InterPro" id="IPR001909">
    <property type="entry name" value="KRAB"/>
</dbReference>
<evidence type="ECO:0000256" key="1">
    <source>
        <dbReference type="ARBA" id="ARBA00004123"/>
    </source>
</evidence>
<dbReference type="SUPFAM" id="SSF47353">
    <property type="entry name" value="Retrovirus capsid dimerization domain-like"/>
    <property type="match status" value="1"/>
</dbReference>
<evidence type="ECO:0000256" key="9">
    <source>
        <dbReference type="ARBA" id="ARBA00023163"/>
    </source>
</evidence>
<dbReference type="InterPro" id="IPR050826">
    <property type="entry name" value="Krueppel_C2H2_ZnFinger"/>
</dbReference>
<dbReference type="Ensembl" id="ENSMODT00000062726.1">
    <property type="protein sequence ID" value="ENSMODP00000049940.1"/>
    <property type="gene ID" value="ENSMODG00000046341.1"/>
</dbReference>
<dbReference type="InterPro" id="IPR036051">
    <property type="entry name" value="KRAB_dom_sf"/>
</dbReference>
<feature type="domain" description="SCAN box" evidence="14">
    <location>
        <begin position="48"/>
        <end position="130"/>
    </location>
</feature>
<evidence type="ECO:0000256" key="6">
    <source>
        <dbReference type="ARBA" id="ARBA00022833"/>
    </source>
</evidence>
<keyword evidence="6" id="KW-0862">Zinc</keyword>
<dbReference type="FunFam" id="1.10.4020.10:FF:000001">
    <property type="entry name" value="zinc finger protein 263 isoform X1"/>
    <property type="match status" value="1"/>
</dbReference>
<dbReference type="SUPFAM" id="SSF109640">
    <property type="entry name" value="KRAB domain (Kruppel-associated box)"/>
    <property type="match status" value="1"/>
</dbReference>
<keyword evidence="4" id="KW-0677">Repeat</keyword>
<dbReference type="FunFam" id="3.30.160.60:FF:000176">
    <property type="entry name" value="zinc finger protein 70"/>
    <property type="match status" value="1"/>
</dbReference>
<feature type="domain" description="C2H2-type" evidence="13">
    <location>
        <begin position="441"/>
        <end position="470"/>
    </location>
</feature>
<evidence type="ECO:0000256" key="12">
    <source>
        <dbReference type="SAM" id="MobiDB-lite"/>
    </source>
</evidence>
<evidence type="ECO:0000256" key="2">
    <source>
        <dbReference type="ARBA" id="ARBA00006991"/>
    </source>
</evidence>
<reference evidence="16 17" key="1">
    <citation type="journal article" date="2007" name="Nature">
        <title>Genome of the marsupial Monodelphis domestica reveals innovation in non-coding sequences.</title>
        <authorList>
            <person name="Mikkelsen T.S."/>
            <person name="Wakefield M.J."/>
            <person name="Aken B."/>
            <person name="Amemiya C.T."/>
            <person name="Chang J.L."/>
            <person name="Duke S."/>
            <person name="Garber M."/>
            <person name="Gentles A.J."/>
            <person name="Goodstadt L."/>
            <person name="Heger A."/>
            <person name="Jurka J."/>
            <person name="Kamal M."/>
            <person name="Mauceli E."/>
            <person name="Searle S.M."/>
            <person name="Sharpe T."/>
            <person name="Baker M.L."/>
            <person name="Batzer M.A."/>
            <person name="Benos P.V."/>
            <person name="Belov K."/>
            <person name="Clamp M."/>
            <person name="Cook A."/>
            <person name="Cuff J."/>
            <person name="Das R."/>
            <person name="Davidow L."/>
            <person name="Deakin J.E."/>
            <person name="Fazzari M.J."/>
            <person name="Glass J.L."/>
            <person name="Grabherr M."/>
            <person name="Greally J.M."/>
            <person name="Gu W."/>
            <person name="Hore T.A."/>
            <person name="Huttley G.A."/>
            <person name="Kleber M."/>
            <person name="Jirtle R.L."/>
            <person name="Koina E."/>
            <person name="Lee J.T."/>
            <person name="Mahony S."/>
            <person name="Marra M.A."/>
            <person name="Miller R.D."/>
            <person name="Nicholls R.D."/>
            <person name="Oda M."/>
            <person name="Papenfuss A.T."/>
            <person name="Parra Z.E."/>
            <person name="Pollock D.D."/>
            <person name="Ray D.A."/>
            <person name="Schein J.E."/>
            <person name="Speed T.P."/>
            <person name="Thompson K."/>
            <person name="VandeBerg J.L."/>
            <person name="Wade C.M."/>
            <person name="Walker J.A."/>
            <person name="Waters P.D."/>
            <person name="Webber C."/>
            <person name="Weidman J.R."/>
            <person name="Xie X."/>
            <person name="Zody M.C."/>
            <person name="Baldwin J."/>
            <person name="Abdouelleil A."/>
            <person name="Abdulkadir J."/>
            <person name="Abebe A."/>
            <person name="Abera B."/>
            <person name="Abreu J."/>
            <person name="Acer S.C."/>
            <person name="Aftuck L."/>
            <person name="Alexander A."/>
            <person name="An P."/>
            <person name="Anderson E."/>
            <person name="Anderson S."/>
            <person name="Arachi H."/>
            <person name="Azer M."/>
            <person name="Bachantsang P."/>
            <person name="Barry A."/>
            <person name="Bayul T."/>
            <person name="Berlin A."/>
            <person name="Bessette D."/>
            <person name="Bloom T."/>
            <person name="Bloom T."/>
            <person name="Boguslavskiy L."/>
            <person name="Bonnet C."/>
            <person name="Boukhgalter B."/>
            <person name="Bourzgui I."/>
            <person name="Brown A."/>
            <person name="Cahill P."/>
            <person name="Channer S."/>
            <person name="Cheshatsang Y."/>
            <person name="Chuda L."/>
            <person name="Citroen M."/>
            <person name="Collymore A."/>
            <person name="Cooke P."/>
            <person name="Costello M."/>
            <person name="D'Aco K."/>
            <person name="Daza R."/>
            <person name="De Haan G."/>
            <person name="DeGray S."/>
            <person name="DeMaso C."/>
            <person name="Dhargay N."/>
            <person name="Dooley K."/>
            <person name="Dooley E."/>
            <person name="Doricent M."/>
            <person name="Dorje P."/>
            <person name="Dorjee K."/>
            <person name="Dupes A."/>
            <person name="Elong R."/>
            <person name="Falk J."/>
            <person name="Farina A."/>
            <person name="Faro S."/>
            <person name="Ferguson D."/>
            <person name="Fisher S."/>
            <person name="Foley C.D."/>
            <person name="Franke A."/>
            <person name="Friedrich D."/>
            <person name="Gadbois L."/>
            <person name="Gearin G."/>
            <person name="Gearin C.R."/>
            <person name="Giannoukos G."/>
            <person name="Goode T."/>
            <person name="Graham J."/>
            <person name="Grandbois E."/>
            <person name="Grewal S."/>
            <person name="Gyaltsen K."/>
            <person name="Hafez N."/>
            <person name="Hagos B."/>
            <person name="Hall J."/>
            <person name="Henson C."/>
            <person name="Hollinger A."/>
            <person name="Honan T."/>
            <person name="Huard M.D."/>
            <person name="Hughes L."/>
            <person name="Hurhula B."/>
            <person name="Husby M.E."/>
            <person name="Kamat A."/>
            <person name="Kanga B."/>
            <person name="Kashin S."/>
            <person name="Khazanovich D."/>
            <person name="Kisner P."/>
            <person name="Lance K."/>
            <person name="Lara M."/>
            <person name="Lee W."/>
            <person name="Lennon N."/>
            <person name="Letendre F."/>
            <person name="LeVine R."/>
            <person name="Lipovsky A."/>
            <person name="Liu X."/>
            <person name="Liu J."/>
            <person name="Liu S."/>
            <person name="Lokyitsang T."/>
            <person name="Lokyitsang Y."/>
            <person name="Lubonja R."/>
            <person name="Lui A."/>
            <person name="MacDonald P."/>
            <person name="Magnisalis V."/>
            <person name="Maru K."/>
            <person name="Matthews C."/>
            <person name="McCusker W."/>
            <person name="McDonough S."/>
            <person name="Mehta T."/>
            <person name="Meldrim J."/>
            <person name="Meneus L."/>
            <person name="Mihai O."/>
            <person name="Mihalev A."/>
            <person name="Mihova T."/>
            <person name="Mittelman R."/>
            <person name="Mlenga V."/>
            <person name="Montmayeur A."/>
            <person name="Mulrain L."/>
            <person name="Navidi A."/>
            <person name="Naylor J."/>
            <person name="Negash T."/>
            <person name="Nguyen T."/>
            <person name="Nguyen N."/>
            <person name="Nicol R."/>
            <person name="Norbu C."/>
            <person name="Norbu N."/>
            <person name="Novod N."/>
            <person name="O'Neill B."/>
            <person name="Osman S."/>
            <person name="Markiewicz E."/>
            <person name="Oyono O.L."/>
            <person name="Patti C."/>
            <person name="Phunkhang P."/>
            <person name="Pierre F."/>
            <person name="Priest M."/>
            <person name="Raghuraman S."/>
            <person name="Rege F."/>
            <person name="Reyes R."/>
            <person name="Rise C."/>
            <person name="Rogov P."/>
            <person name="Ross K."/>
            <person name="Ryan E."/>
            <person name="Settipalli S."/>
            <person name="Shea T."/>
            <person name="Sherpa N."/>
            <person name="Shi L."/>
            <person name="Shih D."/>
            <person name="Sparrow T."/>
            <person name="Spaulding J."/>
            <person name="Stalker J."/>
            <person name="Stange-Thomann N."/>
            <person name="Stavropoulos S."/>
            <person name="Stone C."/>
            <person name="Strader C."/>
            <person name="Tesfaye S."/>
            <person name="Thomson T."/>
            <person name="Thoulutsang Y."/>
            <person name="Thoulutsang D."/>
            <person name="Topham K."/>
            <person name="Topping I."/>
            <person name="Tsamla T."/>
            <person name="Vassiliev H."/>
            <person name="Vo A."/>
            <person name="Wangchuk T."/>
            <person name="Wangdi T."/>
            <person name="Weiand M."/>
            <person name="Wilkinson J."/>
            <person name="Wilson A."/>
            <person name="Yadav S."/>
            <person name="Young G."/>
            <person name="Yu Q."/>
            <person name="Zembek L."/>
            <person name="Zhong D."/>
            <person name="Zimmer A."/>
            <person name="Zwirko Z."/>
            <person name="Jaffe D.B."/>
            <person name="Alvarez P."/>
            <person name="Brockman W."/>
            <person name="Butler J."/>
            <person name="Chin C."/>
            <person name="Gnerre S."/>
            <person name="MacCallum I."/>
            <person name="Graves J.A."/>
            <person name="Ponting C.P."/>
            <person name="Breen M."/>
            <person name="Samollow P.B."/>
            <person name="Lander E.S."/>
            <person name="Lindblad-Toh K."/>
        </authorList>
    </citation>
    <scope>NUCLEOTIDE SEQUENCE [LARGE SCALE GENOMIC DNA]</scope>
</reference>
<dbReference type="PROSITE" id="PS50804">
    <property type="entry name" value="SCAN_BOX"/>
    <property type="match status" value="1"/>
</dbReference>
<feature type="domain" description="C2H2-type" evidence="13">
    <location>
        <begin position="527"/>
        <end position="554"/>
    </location>
</feature>
<dbReference type="SMART" id="SM00355">
    <property type="entry name" value="ZnF_C2H2"/>
    <property type="match status" value="9"/>
</dbReference>
<feature type="domain" description="C2H2-type" evidence="13">
    <location>
        <begin position="777"/>
        <end position="801"/>
    </location>
</feature>
<name>A0A5F8GR55_MONDO</name>
<dbReference type="PANTHER" id="PTHR24377">
    <property type="entry name" value="IP01015P-RELATED"/>
    <property type="match status" value="1"/>
</dbReference>
<feature type="domain" description="C2H2-type" evidence="13">
    <location>
        <begin position="749"/>
        <end position="776"/>
    </location>
</feature>
<evidence type="ECO:0000313" key="17">
    <source>
        <dbReference type="Proteomes" id="UP000002280"/>
    </source>
</evidence>
<feature type="domain" description="C2H2-type" evidence="13">
    <location>
        <begin position="665"/>
        <end position="692"/>
    </location>
</feature>
<accession>A0A5F8GR55</accession>
<evidence type="ECO:0000313" key="16">
    <source>
        <dbReference type="Ensembl" id="ENSMODP00000049940.1"/>
    </source>
</evidence>
<dbReference type="OMA" id="ANLASHX"/>
<evidence type="ECO:0000256" key="11">
    <source>
        <dbReference type="PROSITE-ProRule" id="PRU00042"/>
    </source>
</evidence>
<dbReference type="FunFam" id="3.30.160.60:FF:000688">
    <property type="entry name" value="zinc finger protein 197 isoform X1"/>
    <property type="match status" value="1"/>
</dbReference>
<dbReference type="FunFam" id="3.30.160.60:FF:000058">
    <property type="entry name" value="Zinc finger protein 2 homolog"/>
    <property type="match status" value="1"/>
</dbReference>
<evidence type="ECO:0000259" key="15">
    <source>
        <dbReference type="PROSITE" id="PS50805"/>
    </source>
</evidence>
<evidence type="ECO:0000256" key="10">
    <source>
        <dbReference type="ARBA" id="ARBA00023242"/>
    </source>
</evidence>
<dbReference type="InParanoid" id="A0A5F8GR55"/>
<protein>
    <submittedName>
        <fullName evidence="16">Zinc finger protein 260-like</fullName>
    </submittedName>
</protein>
<proteinExistence type="inferred from homology"/>
<evidence type="ECO:0000256" key="8">
    <source>
        <dbReference type="ARBA" id="ARBA00023125"/>
    </source>
</evidence>
<dbReference type="Pfam" id="PF01352">
    <property type="entry name" value="KRAB"/>
    <property type="match status" value="1"/>
</dbReference>
<dbReference type="GO" id="GO:0000981">
    <property type="term" value="F:DNA-binding transcription factor activity, RNA polymerase II-specific"/>
    <property type="evidence" value="ECO:0000318"/>
    <property type="project" value="GO_Central"/>
</dbReference>
<dbReference type="PROSITE" id="PS50805">
    <property type="entry name" value="KRAB"/>
    <property type="match status" value="1"/>
</dbReference>
<dbReference type="GeneID" id="100016469"/>
<evidence type="ECO:0000256" key="7">
    <source>
        <dbReference type="ARBA" id="ARBA00023015"/>
    </source>
</evidence>
<keyword evidence="3" id="KW-0479">Metal-binding</keyword>
<dbReference type="PROSITE" id="PS50157">
    <property type="entry name" value="ZINC_FINGER_C2H2_2"/>
    <property type="match status" value="11"/>
</dbReference>
<dbReference type="PROSITE" id="PS00028">
    <property type="entry name" value="ZINC_FINGER_C2H2_1"/>
    <property type="match status" value="7"/>
</dbReference>
<comment type="similarity">
    <text evidence="2">Belongs to the krueppel C2H2-type zinc-finger protein family.</text>
</comment>
<comment type="subcellular location">
    <subcellularLocation>
        <location evidence="1">Nucleus</location>
    </subcellularLocation>
</comment>
<feature type="domain" description="C2H2-type" evidence="13">
    <location>
        <begin position="580"/>
        <end position="609"/>
    </location>
</feature>
<dbReference type="FunFam" id="3.30.160.60:FF:002343">
    <property type="entry name" value="Zinc finger protein 33A"/>
    <property type="match status" value="2"/>
</dbReference>
<dbReference type="InterPro" id="IPR013087">
    <property type="entry name" value="Znf_C2H2_type"/>
</dbReference>
<feature type="region of interest" description="Disordered" evidence="12">
    <location>
        <begin position="245"/>
        <end position="266"/>
    </location>
</feature>
<keyword evidence="8" id="KW-0238">DNA-binding</keyword>
<dbReference type="Bgee" id="ENSMODG00000046341">
    <property type="expression patterns" value="Expressed in forelimb bud and 20 other cell types or tissues"/>
</dbReference>
<dbReference type="CDD" id="cd07936">
    <property type="entry name" value="SCAN"/>
    <property type="match status" value="1"/>
</dbReference>
<dbReference type="GeneTree" id="ENSGT00950000182890"/>
<dbReference type="FunFam" id="3.30.160.60:FF:000380">
    <property type="entry name" value="zinc finger protein 2 isoform X2"/>
    <property type="match status" value="1"/>
</dbReference>
<keyword evidence="10" id="KW-0539">Nucleus</keyword>
<dbReference type="KEGG" id="mdo:100016469"/>